<proteinExistence type="inferred from homology"/>
<dbReference type="InterPro" id="IPR042039">
    <property type="entry name" value="HscA_NBD"/>
</dbReference>
<evidence type="ECO:0000313" key="8">
    <source>
        <dbReference type="Proteomes" id="UP000031572"/>
    </source>
</evidence>
<dbReference type="GO" id="GO:0140662">
    <property type="term" value="F:ATP-dependent protein folding chaperone"/>
    <property type="evidence" value="ECO:0007669"/>
    <property type="project" value="InterPro"/>
</dbReference>
<gene>
    <name evidence="5" type="primary">hscA</name>
    <name evidence="7" type="ORF">TSA66_08670</name>
</gene>
<dbReference type="Gene3D" id="1.20.1270.10">
    <property type="match status" value="1"/>
</dbReference>
<dbReference type="PANTHER" id="PTHR19375">
    <property type="entry name" value="HEAT SHOCK PROTEIN 70KDA"/>
    <property type="match status" value="1"/>
</dbReference>
<dbReference type="SUPFAM" id="SSF53067">
    <property type="entry name" value="Actin-like ATPase domain"/>
    <property type="match status" value="2"/>
</dbReference>
<comment type="similarity">
    <text evidence="1 5 6">Belongs to the heat shock protein 70 family.</text>
</comment>
<dbReference type="Gene3D" id="3.90.640.10">
    <property type="entry name" value="Actin, Chain A, domain 4"/>
    <property type="match status" value="1"/>
</dbReference>
<sequence length="621" mass="66549">MALLQISEPGMSTAPHQHRLAVGIDLGTTNSLVATVRSSIPEVLNDEEGRSLLPSIVRYLPNGHANIGYKAQAAQTTDPKNTIVSVKRFMGRGLKDIAYAENLPYDFVDAPGMVQIKTVAGVKSPVEVSAEILATLRQRAEDALGDELVGAVITVPAYFDDAQRQATKDAAKLAGLNVLRLLNEPTAAAIAYGLDNASEGVFAVYDLGGGTFDISILKLTKGVFEVLATGGDSALGGDDFDHRLMCWMIEQARLAPLSDKDTRILMVKAREAKELLSTQGETHIDAVLTSGEEVRLTLTAETFAQITQHLVAKTITPTRKAMRDAGLTVEDVDGVVLVGGATRMPHIRKAVGEFFKTIPLANIDPDKVVALGAAIQANLLAGNRAAGDDWLLLDVIPLSLGIETMGGLVEKVIPRNSTIPCARAQEFTTFKDGQTAMAIHVVQGERELVSDCRSLAKFELRGIPPMAAGAARIRVTYQVDADGLLSVSAREQHSGVEASVTVKPAYGLSDDEIAKMLQESFTSAEVDMKMRALREEQVEAERILLATQSALEADGDLLSDEEKSAVLALMESVRQKESGDDNLAIKVAVDALARGTEEFAARRMDRSVRAALSGKKLDEIT</sequence>
<keyword evidence="8" id="KW-1185">Reference proteome</keyword>
<evidence type="ECO:0000256" key="4">
    <source>
        <dbReference type="ARBA" id="ARBA00023186"/>
    </source>
</evidence>
<dbReference type="InterPro" id="IPR043129">
    <property type="entry name" value="ATPase_NBD"/>
</dbReference>
<evidence type="ECO:0000256" key="6">
    <source>
        <dbReference type="RuleBase" id="RU003322"/>
    </source>
</evidence>
<dbReference type="SUPFAM" id="SSF100934">
    <property type="entry name" value="Heat shock protein 70kD (HSP70), C-terminal subdomain"/>
    <property type="match status" value="1"/>
</dbReference>
<dbReference type="Proteomes" id="UP000031572">
    <property type="component" value="Unassembled WGS sequence"/>
</dbReference>
<dbReference type="InterPro" id="IPR010236">
    <property type="entry name" value="ISC_FeS_clus_asmbl_HscA"/>
</dbReference>
<dbReference type="NCBIfam" id="NF003520">
    <property type="entry name" value="PRK05183.1"/>
    <property type="match status" value="1"/>
</dbReference>
<dbReference type="PRINTS" id="PR00301">
    <property type="entry name" value="HEATSHOCK70"/>
</dbReference>
<dbReference type="FunFam" id="3.30.420.40:FF:000046">
    <property type="entry name" value="Chaperone protein HscA"/>
    <property type="match status" value="1"/>
</dbReference>
<dbReference type="STRING" id="709839.TSA66_08670"/>
<dbReference type="GO" id="GO:0016887">
    <property type="term" value="F:ATP hydrolysis activity"/>
    <property type="evidence" value="ECO:0007669"/>
    <property type="project" value="UniProtKB-UniRule"/>
</dbReference>
<dbReference type="NCBIfam" id="TIGR01991">
    <property type="entry name" value="HscA"/>
    <property type="match status" value="1"/>
</dbReference>
<dbReference type="InterPro" id="IPR029047">
    <property type="entry name" value="HSP70_peptide-bd_sf"/>
</dbReference>
<dbReference type="GO" id="GO:0051082">
    <property type="term" value="F:unfolded protein binding"/>
    <property type="evidence" value="ECO:0007669"/>
    <property type="project" value="InterPro"/>
</dbReference>
<dbReference type="SUPFAM" id="SSF100920">
    <property type="entry name" value="Heat shock protein 70kD (HSP70), peptide-binding domain"/>
    <property type="match status" value="1"/>
</dbReference>
<dbReference type="InterPro" id="IPR029048">
    <property type="entry name" value="HSP70_C_sf"/>
</dbReference>
<dbReference type="PROSITE" id="PS00329">
    <property type="entry name" value="HSP70_2"/>
    <property type="match status" value="1"/>
</dbReference>
<comment type="function">
    <text evidence="5">Chaperone involved in the maturation of iron-sulfur cluster-containing proteins. Has a low intrinsic ATPase activity which is markedly stimulated by HscB.</text>
</comment>
<dbReference type="RefSeq" id="WP_040039701.1">
    <property type="nucleotide sequence ID" value="NZ_JWJG01000028.1"/>
</dbReference>
<evidence type="ECO:0000256" key="3">
    <source>
        <dbReference type="ARBA" id="ARBA00022840"/>
    </source>
</evidence>
<keyword evidence="4 5" id="KW-0143">Chaperone</keyword>
<dbReference type="Gene3D" id="3.30.420.40">
    <property type="match status" value="2"/>
</dbReference>
<accession>A0A0C1Y1I1</accession>
<evidence type="ECO:0000256" key="1">
    <source>
        <dbReference type="ARBA" id="ARBA00007381"/>
    </source>
</evidence>
<dbReference type="HAMAP" id="MF_00679">
    <property type="entry name" value="HscA"/>
    <property type="match status" value="1"/>
</dbReference>
<dbReference type="CDD" id="cd10236">
    <property type="entry name" value="ASKHA_NBD_HSP70_HscA"/>
    <property type="match status" value="1"/>
</dbReference>
<name>A0A0C1Y1I1_9BURK</name>
<dbReference type="OrthoDB" id="9766019at2"/>
<keyword evidence="2 5" id="KW-0547">Nucleotide-binding</keyword>
<evidence type="ECO:0000256" key="5">
    <source>
        <dbReference type="HAMAP-Rule" id="MF_00679"/>
    </source>
</evidence>
<organism evidence="7 8">
    <name type="scientific">Noviherbaspirillum autotrophicum</name>
    <dbReference type="NCBI Taxonomy" id="709839"/>
    <lineage>
        <taxon>Bacteria</taxon>
        <taxon>Pseudomonadati</taxon>
        <taxon>Pseudomonadota</taxon>
        <taxon>Betaproteobacteria</taxon>
        <taxon>Burkholderiales</taxon>
        <taxon>Oxalobacteraceae</taxon>
        <taxon>Noviherbaspirillum</taxon>
    </lineage>
</organism>
<dbReference type="InterPro" id="IPR013126">
    <property type="entry name" value="Hsp_70_fam"/>
</dbReference>
<dbReference type="InterPro" id="IPR018181">
    <property type="entry name" value="Heat_shock_70_CS"/>
</dbReference>
<evidence type="ECO:0000256" key="2">
    <source>
        <dbReference type="ARBA" id="ARBA00022741"/>
    </source>
</evidence>
<dbReference type="GO" id="GO:0016226">
    <property type="term" value="P:iron-sulfur cluster assembly"/>
    <property type="evidence" value="ECO:0007669"/>
    <property type="project" value="InterPro"/>
</dbReference>
<evidence type="ECO:0000313" key="7">
    <source>
        <dbReference type="EMBL" id="KIF80878.1"/>
    </source>
</evidence>
<dbReference type="PROSITE" id="PS00297">
    <property type="entry name" value="HSP70_1"/>
    <property type="match status" value="1"/>
</dbReference>
<dbReference type="PROSITE" id="PS01036">
    <property type="entry name" value="HSP70_3"/>
    <property type="match status" value="1"/>
</dbReference>
<dbReference type="EMBL" id="JWJG01000028">
    <property type="protein sequence ID" value="KIF80878.1"/>
    <property type="molecule type" value="Genomic_DNA"/>
</dbReference>
<keyword evidence="3 5" id="KW-0067">ATP-binding</keyword>
<dbReference type="GO" id="GO:0005524">
    <property type="term" value="F:ATP binding"/>
    <property type="evidence" value="ECO:0007669"/>
    <property type="project" value="UniProtKB-KW"/>
</dbReference>
<protein>
    <recommendedName>
        <fullName evidence="5">Chaperone protein HscA homolog</fullName>
    </recommendedName>
</protein>
<dbReference type="Pfam" id="PF00012">
    <property type="entry name" value="HSP70"/>
    <property type="match status" value="1"/>
</dbReference>
<reference evidence="7 8" key="1">
    <citation type="submission" date="2014-12" db="EMBL/GenBank/DDBJ databases">
        <title>Denitrispirillum autotrophicum gen. nov., sp. nov., Denitrifying, Facultatively Autotrophic Bacteria Isolated from Rice Paddy Soil.</title>
        <authorList>
            <person name="Ishii S."/>
            <person name="Ashida N."/>
            <person name="Ohno H."/>
            <person name="Otsuka S."/>
            <person name="Yokota A."/>
            <person name="Senoo K."/>
        </authorList>
    </citation>
    <scope>NUCLEOTIDE SEQUENCE [LARGE SCALE GENOMIC DNA]</scope>
    <source>
        <strain evidence="7 8">TSA66</strain>
    </source>
</reference>
<dbReference type="Gene3D" id="2.60.34.10">
    <property type="entry name" value="Substrate Binding Domain Of DNAk, Chain A, domain 1"/>
    <property type="match status" value="1"/>
</dbReference>
<comment type="caution">
    <text evidence="7">The sequence shown here is derived from an EMBL/GenBank/DDBJ whole genome shotgun (WGS) entry which is preliminary data.</text>
</comment>
<dbReference type="AlphaFoldDB" id="A0A0C1Y1I1"/>
<dbReference type="FunFam" id="2.60.34.10:FF:000005">
    <property type="entry name" value="Chaperone protein HscA homolog"/>
    <property type="match status" value="1"/>
</dbReference>